<dbReference type="RefSeq" id="WP_177195297.1">
    <property type="nucleotide sequence ID" value="NZ_FOQO01000015.1"/>
</dbReference>
<evidence type="ECO:0000313" key="2">
    <source>
        <dbReference type="Proteomes" id="UP000198670"/>
    </source>
</evidence>
<dbReference type="EMBL" id="FOQO01000015">
    <property type="protein sequence ID" value="SFJ89259.1"/>
    <property type="molecule type" value="Genomic_DNA"/>
</dbReference>
<dbReference type="AlphaFoldDB" id="A0A1I3V2R9"/>
<dbReference type="STRING" id="1477437.SAMN05444682_115154"/>
<protein>
    <submittedName>
        <fullName evidence="1">Uncharacterized protein</fullName>
    </submittedName>
</protein>
<sequence>MKLLKRLKPQQKKIDVKSLKAKDLHYFCPTSDIDRLVCKQKKVPYSEELASEIAKHVDFYFIVLKDGVYDVVSGVNFAPFLKDNGIETLTKSGLAEKCINHYIQKVHYGR</sequence>
<dbReference type="Proteomes" id="UP000198670">
    <property type="component" value="Unassembled WGS sequence"/>
</dbReference>
<reference evidence="1 2" key="1">
    <citation type="submission" date="2016-10" db="EMBL/GenBank/DDBJ databases">
        <authorList>
            <person name="de Groot N.N."/>
        </authorList>
    </citation>
    <scope>NUCLEOTIDE SEQUENCE [LARGE SCALE GENOMIC DNA]</scope>
    <source>
        <strain evidence="1 2">RK1</strain>
    </source>
</reference>
<name>A0A1I3V2R9_9SPHI</name>
<gene>
    <name evidence="1" type="ORF">SAMN05444682_115154</name>
</gene>
<proteinExistence type="predicted"/>
<accession>A0A1I3V2R9</accession>
<evidence type="ECO:0000313" key="1">
    <source>
        <dbReference type="EMBL" id="SFJ89259.1"/>
    </source>
</evidence>
<organism evidence="1 2">
    <name type="scientific">Parapedobacter indicus</name>
    <dbReference type="NCBI Taxonomy" id="1477437"/>
    <lineage>
        <taxon>Bacteria</taxon>
        <taxon>Pseudomonadati</taxon>
        <taxon>Bacteroidota</taxon>
        <taxon>Sphingobacteriia</taxon>
        <taxon>Sphingobacteriales</taxon>
        <taxon>Sphingobacteriaceae</taxon>
        <taxon>Parapedobacter</taxon>
    </lineage>
</organism>
<keyword evidence="2" id="KW-1185">Reference proteome</keyword>